<organism evidence="1 2">
    <name type="scientific">Phytophthora fragariaefolia</name>
    <dbReference type="NCBI Taxonomy" id="1490495"/>
    <lineage>
        <taxon>Eukaryota</taxon>
        <taxon>Sar</taxon>
        <taxon>Stramenopiles</taxon>
        <taxon>Oomycota</taxon>
        <taxon>Peronosporomycetes</taxon>
        <taxon>Peronosporales</taxon>
        <taxon>Peronosporaceae</taxon>
        <taxon>Phytophthora</taxon>
    </lineage>
</organism>
<comment type="caution">
    <text evidence="1">The sequence shown here is derived from an EMBL/GenBank/DDBJ whole genome shotgun (WGS) entry which is preliminary data.</text>
</comment>
<dbReference type="Gene3D" id="3.30.420.10">
    <property type="entry name" value="Ribonuclease H-like superfamily/Ribonuclease H"/>
    <property type="match status" value="1"/>
</dbReference>
<dbReference type="OrthoDB" id="10437221at2759"/>
<name>A0A9W6X5A9_9STRA</name>
<dbReference type="EMBL" id="BSXT01000652">
    <property type="protein sequence ID" value="GMF31776.1"/>
    <property type="molecule type" value="Genomic_DNA"/>
</dbReference>
<dbReference type="InterPro" id="IPR036397">
    <property type="entry name" value="RNaseH_sf"/>
</dbReference>
<protein>
    <submittedName>
        <fullName evidence="1">Unnamed protein product</fullName>
    </submittedName>
</protein>
<sequence length="157" mass="18189">MYQLVHVAQTWRLTECVAPLQLRASLSDKMIIVGHDNAPAHIQKEQRVVEHDDMKLLRVGPYSPMCNPIEGCFGAFKLEVKRCLALDREEISDRRRGVHHDENGDPMTFGERQMQFLERVTRVSIDYLMPALVGQMELHCHEAVIAARYNKNMRYRA</sequence>
<dbReference type="Proteomes" id="UP001165121">
    <property type="component" value="Unassembled WGS sequence"/>
</dbReference>
<gene>
    <name evidence="1" type="ORF">Pfra01_000738500</name>
</gene>
<evidence type="ECO:0000313" key="2">
    <source>
        <dbReference type="Proteomes" id="UP001165121"/>
    </source>
</evidence>
<keyword evidence="2" id="KW-1185">Reference proteome</keyword>
<dbReference type="GO" id="GO:0003676">
    <property type="term" value="F:nucleic acid binding"/>
    <property type="evidence" value="ECO:0007669"/>
    <property type="project" value="InterPro"/>
</dbReference>
<evidence type="ECO:0000313" key="1">
    <source>
        <dbReference type="EMBL" id="GMF31776.1"/>
    </source>
</evidence>
<dbReference type="AlphaFoldDB" id="A0A9W6X5A9"/>
<accession>A0A9W6X5A9</accession>
<reference evidence="1" key="1">
    <citation type="submission" date="2023-04" db="EMBL/GenBank/DDBJ databases">
        <title>Phytophthora fragariaefolia NBRC 109709.</title>
        <authorList>
            <person name="Ichikawa N."/>
            <person name="Sato H."/>
            <person name="Tonouchi N."/>
        </authorList>
    </citation>
    <scope>NUCLEOTIDE SEQUENCE</scope>
    <source>
        <strain evidence="1">NBRC 109709</strain>
    </source>
</reference>
<proteinExistence type="predicted"/>